<dbReference type="PROSITE" id="PS50123">
    <property type="entry name" value="CHER"/>
    <property type="match status" value="1"/>
</dbReference>
<evidence type="ECO:0000256" key="3">
    <source>
        <dbReference type="ARBA" id="ARBA00022603"/>
    </source>
</evidence>
<keyword evidence="5" id="KW-0949">S-adenosyl-L-methionine</keyword>
<evidence type="ECO:0000256" key="4">
    <source>
        <dbReference type="ARBA" id="ARBA00022679"/>
    </source>
</evidence>
<name>A0A3N5B2Y9_9THEO</name>
<dbReference type="GO" id="GO:0032259">
    <property type="term" value="P:methylation"/>
    <property type="evidence" value="ECO:0007669"/>
    <property type="project" value="UniProtKB-KW"/>
</dbReference>
<keyword evidence="4 7" id="KW-0808">Transferase</keyword>
<reference evidence="7 8" key="1">
    <citation type="submission" date="2018-11" db="EMBL/GenBank/DDBJ databases">
        <title>Genomic Encyclopedia of Type Strains, Phase IV (KMG-IV): sequencing the most valuable type-strain genomes for metagenomic binning, comparative biology and taxonomic classification.</title>
        <authorList>
            <person name="Goeker M."/>
        </authorList>
    </citation>
    <scope>NUCLEOTIDE SEQUENCE [LARGE SCALE GENOMIC DNA]</scope>
    <source>
        <strain evidence="7 8">DSM 102936</strain>
    </source>
</reference>
<dbReference type="InterPro" id="IPR026024">
    <property type="entry name" value="Chemotaxis_MeTrfase_CheR"/>
</dbReference>
<gene>
    <name evidence="7" type="ORF">EDD75_0766</name>
</gene>
<evidence type="ECO:0000256" key="2">
    <source>
        <dbReference type="ARBA" id="ARBA00012534"/>
    </source>
</evidence>
<organism evidence="7 8">
    <name type="scientific">Thermodesulfitimonas autotrophica</name>
    <dbReference type="NCBI Taxonomy" id="1894989"/>
    <lineage>
        <taxon>Bacteria</taxon>
        <taxon>Bacillati</taxon>
        <taxon>Bacillota</taxon>
        <taxon>Clostridia</taxon>
        <taxon>Thermoanaerobacterales</taxon>
        <taxon>Thermoanaerobacteraceae</taxon>
        <taxon>Thermodesulfitimonas</taxon>
    </lineage>
</organism>
<evidence type="ECO:0000256" key="1">
    <source>
        <dbReference type="ARBA" id="ARBA00001541"/>
    </source>
</evidence>
<evidence type="ECO:0000313" key="7">
    <source>
        <dbReference type="EMBL" id="RPF49940.1"/>
    </source>
</evidence>
<dbReference type="InterPro" id="IPR029063">
    <property type="entry name" value="SAM-dependent_MTases_sf"/>
</dbReference>
<comment type="caution">
    <text evidence="7">The sequence shown here is derived from an EMBL/GenBank/DDBJ whole genome shotgun (WGS) entry which is preliminary data.</text>
</comment>
<dbReference type="InterPro" id="IPR050903">
    <property type="entry name" value="Bact_Chemotaxis_MeTrfase"/>
</dbReference>
<dbReference type="InterPro" id="IPR000780">
    <property type="entry name" value="CheR_MeTrfase"/>
</dbReference>
<dbReference type="EMBL" id="RKRE01000001">
    <property type="protein sequence ID" value="RPF49940.1"/>
    <property type="molecule type" value="Genomic_DNA"/>
</dbReference>
<dbReference type="InterPro" id="IPR022642">
    <property type="entry name" value="CheR_C"/>
</dbReference>
<dbReference type="AlphaFoldDB" id="A0A3N5B2Y9"/>
<dbReference type="EC" id="2.1.1.80" evidence="2"/>
<sequence length="278" mass="32235">MTLTDEELRLISDLVRAKCGINLTAQKRNLVIARLQQELRAGGFGSFREYYEYVLQDPTGRALLRLVDRISTNHTFFFREKEHLDFFKNTVLPQICRTITQKGGREIRVWSAGCASGEEPYSLAMVLSDYFGDDLRNFDVGILATDISVTALEKAKAGIYSKEEIVRVPPLYRQRYFVPLTDGRWAVREELRQLVLFRRLNLIRSDYPFKGRFHAIFCRNVMIYFDPLTQRALLQRFHKYTEPGGYLFVGHAEAIDRSLGLWRFVNPSVYQKVCGLGE</sequence>
<dbReference type="Pfam" id="PF01739">
    <property type="entry name" value="CheR"/>
    <property type="match status" value="1"/>
</dbReference>
<proteinExistence type="predicted"/>
<dbReference type="SUPFAM" id="SSF47757">
    <property type="entry name" value="Chemotaxis receptor methyltransferase CheR, N-terminal domain"/>
    <property type="match status" value="1"/>
</dbReference>
<dbReference type="Gene3D" id="1.10.155.10">
    <property type="entry name" value="Chemotaxis receptor methyltransferase CheR, N-terminal domain"/>
    <property type="match status" value="1"/>
</dbReference>
<dbReference type="Gene3D" id="3.40.50.150">
    <property type="entry name" value="Vaccinia Virus protein VP39"/>
    <property type="match status" value="1"/>
</dbReference>
<dbReference type="Proteomes" id="UP000282654">
    <property type="component" value="Unassembled WGS sequence"/>
</dbReference>
<evidence type="ECO:0000259" key="6">
    <source>
        <dbReference type="PROSITE" id="PS50123"/>
    </source>
</evidence>
<dbReference type="PRINTS" id="PR00996">
    <property type="entry name" value="CHERMTFRASE"/>
</dbReference>
<accession>A0A3N5B2Y9</accession>
<dbReference type="SUPFAM" id="SSF53335">
    <property type="entry name" value="S-adenosyl-L-methionine-dependent methyltransferases"/>
    <property type="match status" value="1"/>
</dbReference>
<protein>
    <recommendedName>
        <fullName evidence="2">protein-glutamate O-methyltransferase</fullName>
        <ecNumber evidence="2">2.1.1.80</ecNumber>
    </recommendedName>
</protein>
<dbReference type="GO" id="GO:0008983">
    <property type="term" value="F:protein-glutamate O-methyltransferase activity"/>
    <property type="evidence" value="ECO:0007669"/>
    <property type="project" value="UniProtKB-EC"/>
</dbReference>
<keyword evidence="8" id="KW-1185">Reference proteome</keyword>
<dbReference type="SMART" id="SM00138">
    <property type="entry name" value="MeTrc"/>
    <property type="match status" value="1"/>
</dbReference>
<evidence type="ECO:0000313" key="8">
    <source>
        <dbReference type="Proteomes" id="UP000282654"/>
    </source>
</evidence>
<dbReference type="PANTHER" id="PTHR24422">
    <property type="entry name" value="CHEMOTAXIS PROTEIN METHYLTRANSFERASE"/>
    <property type="match status" value="1"/>
</dbReference>
<keyword evidence="3 7" id="KW-0489">Methyltransferase</keyword>
<comment type="catalytic activity">
    <reaction evidence="1">
        <text>L-glutamyl-[protein] + S-adenosyl-L-methionine = [protein]-L-glutamate 5-O-methyl ester + S-adenosyl-L-homocysteine</text>
        <dbReference type="Rhea" id="RHEA:24452"/>
        <dbReference type="Rhea" id="RHEA-COMP:10208"/>
        <dbReference type="Rhea" id="RHEA-COMP:10311"/>
        <dbReference type="ChEBI" id="CHEBI:29973"/>
        <dbReference type="ChEBI" id="CHEBI:57856"/>
        <dbReference type="ChEBI" id="CHEBI:59789"/>
        <dbReference type="ChEBI" id="CHEBI:82795"/>
        <dbReference type="EC" id="2.1.1.80"/>
    </reaction>
</comment>
<dbReference type="InterPro" id="IPR036804">
    <property type="entry name" value="CheR_N_sf"/>
</dbReference>
<dbReference type="PANTHER" id="PTHR24422:SF19">
    <property type="entry name" value="CHEMOTAXIS PROTEIN METHYLTRANSFERASE"/>
    <property type="match status" value="1"/>
</dbReference>
<dbReference type="Pfam" id="PF03705">
    <property type="entry name" value="CheR_N"/>
    <property type="match status" value="1"/>
</dbReference>
<feature type="domain" description="CheR-type methyltransferase" evidence="6">
    <location>
        <begin position="1"/>
        <end position="264"/>
    </location>
</feature>
<dbReference type="PIRSF" id="PIRSF000410">
    <property type="entry name" value="CheR"/>
    <property type="match status" value="1"/>
</dbReference>
<dbReference type="InterPro" id="IPR022641">
    <property type="entry name" value="CheR_N"/>
</dbReference>
<evidence type="ECO:0000256" key="5">
    <source>
        <dbReference type="ARBA" id="ARBA00022691"/>
    </source>
</evidence>